<evidence type="ECO:0000313" key="6">
    <source>
        <dbReference type="EMBL" id="KAK4884183.1"/>
    </source>
</evidence>
<accession>A0AAN7PFC3</accession>
<dbReference type="PANTHER" id="PTHR13391">
    <property type="entry name" value="MITOCHONDRIAL DISTRIBUTION REGULATOR MISATO"/>
    <property type="match status" value="1"/>
</dbReference>
<dbReference type="AlphaFoldDB" id="A0AAN7PFC3"/>
<feature type="domain" description="DML1/Misato tubulin" evidence="5">
    <location>
        <begin position="133"/>
        <end position="324"/>
    </location>
</feature>
<feature type="domain" description="Misato Segment II tubulin-like" evidence="4">
    <location>
        <begin position="4"/>
        <end position="116"/>
    </location>
</feature>
<evidence type="ECO:0000256" key="1">
    <source>
        <dbReference type="ARBA" id="ARBA00004173"/>
    </source>
</evidence>
<evidence type="ECO:0000256" key="2">
    <source>
        <dbReference type="ARBA" id="ARBA00008507"/>
    </source>
</evidence>
<evidence type="ECO:0000313" key="7">
    <source>
        <dbReference type="Proteomes" id="UP001353858"/>
    </source>
</evidence>
<sequence length="545" mass="62221">MGTREIVSLQFGHYSNFIGTHWWNIQETGFGYNGTESSEIDHDVLFREGLTVNGQVTYTPRLLLVDLKGSLGTLSEQGNLYEPLVDPSTADTNWNNKVEVYTSTTEIKNQFQEELYKTKNPREIFKKSFDFDNNVKVWSDFLYSRFHPRTTNIVSEYSHKQSSCFEAFAQGTELWRTQKFLETFSDKIRNYVEECDSFQGFHITLDATDGFSGLSSSCIQYIEEEYEKKPILAFPVIPSHYSDDKGIMSEPHFPNSFRVMNLAFCFDALNEHSSVFVPLCTGSDGWIQPRTKIEFNHVTYDHKLYYHSSAILAAALDTFSLRYRMKTHSYTLKDLCADFTTNSRKVVAASVCLPFSINEDSDFISCLDKWEGPLTKSITPNCSIGTDKLLQMFTLRGIPETRLKNQLSENKAQRHMPAFHCNSINEMLNFYLSCNYFYTLSSVTNVAKGVSVRTPFPHFFDDSVGANGNICATPRKKDLEDIPILAGLHSGSCIGDMIESLHSETKKIKKLDVGQFSKTGIEMQEISDCFDRLLDLTECYEDNYL</sequence>
<organism evidence="6 7">
    <name type="scientific">Aquatica leii</name>
    <dbReference type="NCBI Taxonomy" id="1421715"/>
    <lineage>
        <taxon>Eukaryota</taxon>
        <taxon>Metazoa</taxon>
        <taxon>Ecdysozoa</taxon>
        <taxon>Arthropoda</taxon>
        <taxon>Hexapoda</taxon>
        <taxon>Insecta</taxon>
        <taxon>Pterygota</taxon>
        <taxon>Neoptera</taxon>
        <taxon>Endopterygota</taxon>
        <taxon>Coleoptera</taxon>
        <taxon>Polyphaga</taxon>
        <taxon>Elateriformia</taxon>
        <taxon>Elateroidea</taxon>
        <taxon>Lampyridae</taxon>
        <taxon>Luciolinae</taxon>
        <taxon>Aquatica</taxon>
    </lineage>
</organism>
<comment type="subcellular location">
    <subcellularLocation>
        <location evidence="1">Mitochondrion</location>
    </subcellularLocation>
</comment>
<dbReference type="SUPFAM" id="SSF52490">
    <property type="entry name" value="Tubulin nucleotide-binding domain-like"/>
    <property type="match status" value="1"/>
</dbReference>
<dbReference type="Pfam" id="PF10644">
    <property type="entry name" value="Misat_Tub_SegII"/>
    <property type="match status" value="1"/>
</dbReference>
<reference evidence="7" key="1">
    <citation type="submission" date="2023-01" db="EMBL/GenBank/DDBJ databases">
        <title>Key to firefly adult light organ development and bioluminescence: homeobox transcription factors regulate luciferase expression and transportation to peroxisome.</title>
        <authorList>
            <person name="Fu X."/>
        </authorList>
    </citation>
    <scope>NUCLEOTIDE SEQUENCE [LARGE SCALE GENOMIC DNA]</scope>
</reference>
<dbReference type="Pfam" id="PF14881">
    <property type="entry name" value="Tubulin_3"/>
    <property type="match status" value="1"/>
</dbReference>
<dbReference type="InterPro" id="IPR049942">
    <property type="entry name" value="DML1/Misato"/>
</dbReference>
<dbReference type="PANTHER" id="PTHR13391:SF0">
    <property type="entry name" value="PROTEIN MISATO HOMOLOG 1"/>
    <property type="match status" value="1"/>
</dbReference>
<name>A0AAN7PFC3_9COLE</name>
<evidence type="ECO:0000256" key="3">
    <source>
        <dbReference type="ARBA" id="ARBA00023128"/>
    </source>
</evidence>
<dbReference type="GO" id="GO:0007005">
    <property type="term" value="P:mitochondrion organization"/>
    <property type="evidence" value="ECO:0007669"/>
    <property type="project" value="InterPro"/>
</dbReference>
<comment type="caution">
    <text evidence="6">The sequence shown here is derived from an EMBL/GenBank/DDBJ whole genome shotgun (WGS) entry which is preliminary data.</text>
</comment>
<dbReference type="InterPro" id="IPR036525">
    <property type="entry name" value="Tubulin/FtsZ_GTPase_sf"/>
</dbReference>
<dbReference type="CDD" id="cd06060">
    <property type="entry name" value="misato"/>
    <property type="match status" value="1"/>
</dbReference>
<protein>
    <recommendedName>
        <fullName evidence="8">Protein misato</fullName>
    </recommendedName>
</protein>
<keyword evidence="3" id="KW-0496">Mitochondrion</keyword>
<dbReference type="InterPro" id="IPR029209">
    <property type="entry name" value="DML1/Misato_tubulin"/>
</dbReference>
<evidence type="ECO:0000259" key="4">
    <source>
        <dbReference type="Pfam" id="PF10644"/>
    </source>
</evidence>
<comment type="similarity">
    <text evidence="2">Belongs to the misato family.</text>
</comment>
<evidence type="ECO:0008006" key="8">
    <source>
        <dbReference type="Google" id="ProtNLM"/>
    </source>
</evidence>
<gene>
    <name evidence="6" type="ORF">RN001_000454</name>
</gene>
<evidence type="ECO:0000259" key="5">
    <source>
        <dbReference type="Pfam" id="PF14881"/>
    </source>
</evidence>
<keyword evidence="7" id="KW-1185">Reference proteome</keyword>
<dbReference type="GO" id="GO:0005739">
    <property type="term" value="C:mitochondrion"/>
    <property type="evidence" value="ECO:0007669"/>
    <property type="project" value="UniProtKB-SubCell"/>
</dbReference>
<dbReference type="Gene3D" id="3.40.50.1440">
    <property type="entry name" value="Tubulin/FtsZ, GTPase domain"/>
    <property type="match status" value="1"/>
</dbReference>
<dbReference type="InterPro" id="IPR019605">
    <property type="entry name" value="Misato_II_tubulin-like"/>
</dbReference>
<proteinExistence type="inferred from homology"/>
<dbReference type="EMBL" id="JARPUR010000001">
    <property type="protein sequence ID" value="KAK4884183.1"/>
    <property type="molecule type" value="Genomic_DNA"/>
</dbReference>
<dbReference type="Proteomes" id="UP001353858">
    <property type="component" value="Unassembled WGS sequence"/>
</dbReference>